<feature type="transmembrane region" description="Helical" evidence="2">
    <location>
        <begin position="48"/>
        <end position="71"/>
    </location>
</feature>
<evidence type="ECO:0000313" key="4">
    <source>
        <dbReference type="Proteomes" id="UP000306719"/>
    </source>
</evidence>
<comment type="caution">
    <text evidence="3">The sequence shown here is derived from an EMBL/GenBank/DDBJ whole genome shotgun (WGS) entry which is preliminary data.</text>
</comment>
<gene>
    <name evidence="3" type="ORF">CWB98_01585</name>
</gene>
<accession>A0A5S3X4F5</accession>
<reference evidence="3 4" key="1">
    <citation type="submission" date="2018-01" db="EMBL/GenBank/DDBJ databases">
        <authorList>
            <person name="Paulsen S."/>
            <person name="Gram L.K."/>
        </authorList>
    </citation>
    <scope>NUCLEOTIDE SEQUENCE [LARGE SCALE GENOMIC DNA]</scope>
    <source>
        <strain evidence="3 4">S2599</strain>
    </source>
</reference>
<name>A0A5S3X4F5_9GAMM</name>
<dbReference type="OrthoDB" id="6315118at2"/>
<dbReference type="EMBL" id="PNCJ01000005">
    <property type="protein sequence ID" value="TMP39306.1"/>
    <property type="molecule type" value="Genomic_DNA"/>
</dbReference>
<proteinExistence type="predicted"/>
<keyword evidence="2" id="KW-0472">Membrane</keyword>
<feature type="transmembrane region" description="Helical" evidence="2">
    <location>
        <begin position="20"/>
        <end position="42"/>
    </location>
</feature>
<dbReference type="AlphaFoldDB" id="A0A5S3X4F5"/>
<keyword evidence="2" id="KW-1133">Transmembrane helix</keyword>
<feature type="region of interest" description="Disordered" evidence="1">
    <location>
        <begin position="76"/>
        <end position="96"/>
    </location>
</feature>
<evidence type="ECO:0000256" key="1">
    <source>
        <dbReference type="SAM" id="MobiDB-lite"/>
    </source>
</evidence>
<organism evidence="3 4">
    <name type="scientific">Pseudoalteromonas rubra</name>
    <dbReference type="NCBI Taxonomy" id="43658"/>
    <lineage>
        <taxon>Bacteria</taxon>
        <taxon>Pseudomonadati</taxon>
        <taxon>Pseudomonadota</taxon>
        <taxon>Gammaproteobacteria</taxon>
        <taxon>Alteromonadales</taxon>
        <taxon>Pseudoalteromonadaceae</taxon>
        <taxon>Pseudoalteromonas</taxon>
    </lineage>
</organism>
<dbReference type="RefSeq" id="WP_138543227.1">
    <property type="nucleotide sequence ID" value="NZ_PNCJ01000005.1"/>
</dbReference>
<sequence>MQTKKNIKIMMFIWAERLPLILALVIGLSSAGLYYLVLFASMADTESALVWLLGFGIGGASVGYLAGLSIAKQVDSEQQSTPASITDGYEQSNEGE</sequence>
<dbReference type="Proteomes" id="UP000306719">
    <property type="component" value="Unassembled WGS sequence"/>
</dbReference>
<keyword evidence="2" id="KW-0812">Transmembrane</keyword>
<reference evidence="4" key="2">
    <citation type="submission" date="2019-06" db="EMBL/GenBank/DDBJ databases">
        <title>Co-occurence of chitin degradation, pigmentation and bioactivity in marine Pseudoalteromonas.</title>
        <authorList>
            <person name="Sonnenschein E.C."/>
            <person name="Bech P.K."/>
        </authorList>
    </citation>
    <scope>NUCLEOTIDE SEQUENCE [LARGE SCALE GENOMIC DNA]</scope>
    <source>
        <strain evidence="4">S2599</strain>
    </source>
</reference>
<evidence type="ECO:0000256" key="2">
    <source>
        <dbReference type="SAM" id="Phobius"/>
    </source>
</evidence>
<protein>
    <submittedName>
        <fullName evidence="3">Uncharacterized protein</fullName>
    </submittedName>
</protein>
<evidence type="ECO:0000313" key="3">
    <source>
        <dbReference type="EMBL" id="TMP39306.1"/>
    </source>
</evidence>